<dbReference type="InterPro" id="IPR023214">
    <property type="entry name" value="HAD_sf"/>
</dbReference>
<dbReference type="AlphaFoldDB" id="A0A7T3FVQ9"/>
<evidence type="ECO:0000256" key="2">
    <source>
        <dbReference type="ARBA" id="ARBA00022801"/>
    </source>
</evidence>
<dbReference type="Gene3D" id="1.10.150.520">
    <property type="match status" value="1"/>
</dbReference>
<dbReference type="InterPro" id="IPR036412">
    <property type="entry name" value="HAD-like_sf"/>
</dbReference>
<dbReference type="RefSeq" id="WP_198060366.1">
    <property type="nucleotide sequence ID" value="NZ_CP065856.1"/>
</dbReference>
<name>A0A7T3FVQ9_9EURY</name>
<evidence type="ECO:0000256" key="3">
    <source>
        <dbReference type="ARBA" id="ARBA00022842"/>
    </source>
</evidence>
<dbReference type="PANTHER" id="PTHR46470:SF2">
    <property type="entry name" value="GLYCERALDEHYDE 3-PHOSPHATE PHOSPHATASE"/>
    <property type="match status" value="1"/>
</dbReference>
<dbReference type="SUPFAM" id="SSF56784">
    <property type="entry name" value="HAD-like"/>
    <property type="match status" value="1"/>
</dbReference>
<organism evidence="4 5">
    <name type="scientific">Halosimplex litoreum</name>
    <dbReference type="NCBI Taxonomy" id="1198301"/>
    <lineage>
        <taxon>Archaea</taxon>
        <taxon>Methanobacteriati</taxon>
        <taxon>Methanobacteriota</taxon>
        <taxon>Stenosarchaea group</taxon>
        <taxon>Halobacteria</taxon>
        <taxon>Halobacteriales</taxon>
        <taxon>Haloarculaceae</taxon>
        <taxon>Halosimplex</taxon>
    </lineage>
</organism>
<evidence type="ECO:0000313" key="4">
    <source>
        <dbReference type="EMBL" id="QPV61536.1"/>
    </source>
</evidence>
<dbReference type="SFLD" id="SFLDS00003">
    <property type="entry name" value="Haloacid_Dehalogenase"/>
    <property type="match status" value="1"/>
</dbReference>
<dbReference type="Gene3D" id="3.40.50.1000">
    <property type="entry name" value="HAD superfamily/HAD-like"/>
    <property type="match status" value="1"/>
</dbReference>
<keyword evidence="5" id="KW-1185">Reference proteome</keyword>
<sequence length="234" mass="26338">MVEAVIFDFGGTLFHGDDAVGRAVDARYREMCDRGYEIDRETFDDLTARTGERFADRYHGDYRRFELGRYTELFFEVWDRDAPQEDIEALDRVFWETRLDAESPDEDAESVLGHCCDRDLFVGAITNGNELMTDRRLESLDVDDAFDLVLTSAAVEAEKSTVEPFEAFLDRTGLDGEDCLMVGDRVDEDTWASEVGMTTVQVTAHATPPVGEVCEPDYVVETLGEVEAVIDDLG</sequence>
<reference evidence="4 5" key="1">
    <citation type="submission" date="2020-12" db="EMBL/GenBank/DDBJ databases">
        <title>Halosimplex halophilum sp. nov. and Halosimplex salinum sp. nov., two new members of the genus Halosimplex.</title>
        <authorList>
            <person name="Cui H.L."/>
        </authorList>
    </citation>
    <scope>NUCLEOTIDE SEQUENCE [LARGE SCALE GENOMIC DNA]</scope>
    <source>
        <strain evidence="4 5">YGH94</strain>
    </source>
</reference>
<evidence type="ECO:0000313" key="5">
    <source>
        <dbReference type="Proteomes" id="UP000595001"/>
    </source>
</evidence>
<keyword evidence="2 4" id="KW-0378">Hydrolase</keyword>
<dbReference type="GO" id="GO:0016791">
    <property type="term" value="F:phosphatase activity"/>
    <property type="evidence" value="ECO:0007669"/>
    <property type="project" value="TreeGrafter"/>
</dbReference>
<dbReference type="Pfam" id="PF00702">
    <property type="entry name" value="Hydrolase"/>
    <property type="match status" value="1"/>
</dbReference>
<dbReference type="OrthoDB" id="27736at2157"/>
<accession>A0A7T3FVQ9</accession>
<evidence type="ECO:0000256" key="1">
    <source>
        <dbReference type="ARBA" id="ARBA00022723"/>
    </source>
</evidence>
<dbReference type="PANTHER" id="PTHR46470">
    <property type="entry name" value="N-ACYLNEURAMINATE-9-PHOSPHATASE"/>
    <property type="match status" value="1"/>
</dbReference>
<dbReference type="EMBL" id="CP065856">
    <property type="protein sequence ID" value="QPV61536.1"/>
    <property type="molecule type" value="Genomic_DNA"/>
</dbReference>
<dbReference type="InterPro" id="IPR051400">
    <property type="entry name" value="HAD-like_hydrolase"/>
</dbReference>
<dbReference type="GeneID" id="60589277"/>
<keyword evidence="1" id="KW-0479">Metal-binding</keyword>
<dbReference type="KEGG" id="hlt:I7X12_12250"/>
<protein>
    <submittedName>
        <fullName evidence="4">HAD family hydrolase</fullName>
    </submittedName>
</protein>
<gene>
    <name evidence="4" type="ORF">I7X12_12250</name>
</gene>
<dbReference type="GO" id="GO:0046872">
    <property type="term" value="F:metal ion binding"/>
    <property type="evidence" value="ECO:0007669"/>
    <property type="project" value="UniProtKB-KW"/>
</dbReference>
<proteinExistence type="predicted"/>
<keyword evidence="3" id="KW-0460">Magnesium</keyword>
<dbReference type="Proteomes" id="UP000595001">
    <property type="component" value="Chromosome"/>
</dbReference>
<dbReference type="SFLD" id="SFLDG01129">
    <property type="entry name" value="C1.5:_HAD__Beta-PGM__Phosphata"/>
    <property type="match status" value="1"/>
</dbReference>